<reference evidence="3 4" key="1">
    <citation type="submission" date="2020-04" db="EMBL/GenBank/DDBJ databases">
        <title>Genomic insights into acetone-butanol-ethanol (ABE) fermentation by sequencing solventogenic clostridia strains.</title>
        <authorList>
            <person name="Brown S."/>
        </authorList>
    </citation>
    <scope>NUCLEOTIDE SEQUENCE [LARGE SCALE GENOMIC DNA]</scope>
    <source>
        <strain evidence="3 4">DJ011</strain>
    </source>
</reference>
<dbReference type="Gene3D" id="3.30.110.40">
    <property type="entry name" value="TusA-like domain"/>
    <property type="match status" value="1"/>
</dbReference>
<evidence type="ECO:0000256" key="1">
    <source>
        <dbReference type="ARBA" id="ARBA00008984"/>
    </source>
</evidence>
<keyword evidence="4" id="KW-1185">Reference proteome</keyword>
<comment type="caution">
    <text evidence="3">The sequence shown here is derived from an EMBL/GenBank/DDBJ whole genome shotgun (WGS) entry which is preliminary data.</text>
</comment>
<dbReference type="SUPFAM" id="SSF64307">
    <property type="entry name" value="SirA-like"/>
    <property type="match status" value="1"/>
</dbReference>
<dbReference type="Pfam" id="PF01206">
    <property type="entry name" value="TusA"/>
    <property type="match status" value="1"/>
</dbReference>
<dbReference type="Proteomes" id="UP000563151">
    <property type="component" value="Unassembled WGS sequence"/>
</dbReference>
<evidence type="ECO:0000259" key="2">
    <source>
        <dbReference type="PROSITE" id="PS01148"/>
    </source>
</evidence>
<dbReference type="InterPro" id="IPR036868">
    <property type="entry name" value="TusA-like_sf"/>
</dbReference>
<dbReference type="CDD" id="cd03421">
    <property type="entry name" value="SirA_like_N"/>
    <property type="match status" value="1"/>
</dbReference>
<dbReference type="Pfam" id="PF02635">
    <property type="entry name" value="DsrE"/>
    <property type="match status" value="1"/>
</dbReference>
<gene>
    <name evidence="3" type="primary">yedF</name>
    <name evidence="3" type="ORF">HGG79_14600</name>
</gene>
<dbReference type="InterPro" id="IPR003787">
    <property type="entry name" value="Sulphur_relay_DsrE/F-like"/>
</dbReference>
<dbReference type="AlphaFoldDB" id="A0A923J2S3"/>
<dbReference type="PANTHER" id="PTHR33279:SF6">
    <property type="entry name" value="SULFUR CARRIER PROTEIN YEDF-RELATED"/>
    <property type="match status" value="1"/>
</dbReference>
<dbReference type="RefSeq" id="WP_035151804.1">
    <property type="nucleotide sequence ID" value="NZ_JAAZWO010000020.1"/>
</dbReference>
<dbReference type="NCBIfam" id="TIGR03527">
    <property type="entry name" value="selenium_YedF"/>
    <property type="match status" value="1"/>
</dbReference>
<sequence length="195" mass="21823">MSKIIDCRGLKCPEPVIQTKKYFDSIDVGEAEIIIDNEIAKSNILKFCKNSGYNGELKEESKNLYRIFIIKQIGCNLIEKNNKDKTTTIIISTDKLGDGSDELGRILMKSYLFALSESDNIPGNMIFLNGGVLLTTKGSEVLDILKKLEQKGTSILSCGTCLDYYELKEKLEIGEISNMYTIVEKMNDATNTIKI</sequence>
<organism evidence="3 4">
    <name type="scientific">Clostridium tetanomorphum</name>
    <dbReference type="NCBI Taxonomy" id="1553"/>
    <lineage>
        <taxon>Bacteria</taxon>
        <taxon>Bacillati</taxon>
        <taxon>Bacillota</taxon>
        <taxon>Clostridia</taxon>
        <taxon>Eubacteriales</taxon>
        <taxon>Clostridiaceae</taxon>
        <taxon>Clostridium</taxon>
    </lineage>
</organism>
<name>A0A923J2S3_CLOTT</name>
<comment type="similarity">
    <text evidence="1">Belongs to the sulfur carrier protein TusA family.</text>
</comment>
<accession>A0A923J2S3</accession>
<feature type="domain" description="UPF0033" evidence="2">
    <location>
        <begin position="5"/>
        <end position="29"/>
    </location>
</feature>
<dbReference type="PROSITE" id="PS01148">
    <property type="entry name" value="UPF0033"/>
    <property type="match status" value="1"/>
</dbReference>
<dbReference type="EMBL" id="JAAZWO010000020">
    <property type="protein sequence ID" value="MBC2398993.1"/>
    <property type="molecule type" value="Genomic_DNA"/>
</dbReference>
<evidence type="ECO:0000313" key="4">
    <source>
        <dbReference type="Proteomes" id="UP000563151"/>
    </source>
</evidence>
<dbReference type="SUPFAM" id="SSF75169">
    <property type="entry name" value="DsrEFH-like"/>
    <property type="match status" value="1"/>
</dbReference>
<evidence type="ECO:0000313" key="3">
    <source>
        <dbReference type="EMBL" id="MBC2398993.1"/>
    </source>
</evidence>
<dbReference type="InterPro" id="IPR019870">
    <property type="entry name" value="Se_metab_YedF"/>
</dbReference>
<dbReference type="InterPro" id="IPR001455">
    <property type="entry name" value="TusA-like"/>
</dbReference>
<dbReference type="PANTHER" id="PTHR33279">
    <property type="entry name" value="SULFUR CARRIER PROTEIN YEDF-RELATED"/>
    <property type="match status" value="1"/>
</dbReference>
<protein>
    <submittedName>
        <fullName evidence="3">Sulfurtransferase-like selenium metabolism protein YedF</fullName>
    </submittedName>
</protein>
<dbReference type="InterPro" id="IPR027396">
    <property type="entry name" value="DsrEFH-like"/>
</dbReference>
<proteinExistence type="inferred from homology"/>